<evidence type="ECO:0000256" key="4">
    <source>
        <dbReference type="ARBA" id="ARBA00022989"/>
    </source>
</evidence>
<protein>
    <submittedName>
        <fullName evidence="11">Chloride channel protein</fullName>
    </submittedName>
</protein>
<feature type="transmembrane region" description="Helical" evidence="10">
    <location>
        <begin position="311"/>
        <end position="331"/>
    </location>
</feature>
<evidence type="ECO:0000256" key="10">
    <source>
        <dbReference type="SAM" id="Phobius"/>
    </source>
</evidence>
<dbReference type="InterPro" id="IPR001807">
    <property type="entry name" value="ClC"/>
</dbReference>
<keyword evidence="7" id="KW-0869">Chloride channel</keyword>
<feature type="transmembrane region" description="Helical" evidence="10">
    <location>
        <begin position="397"/>
        <end position="418"/>
    </location>
</feature>
<dbReference type="Gene3D" id="3.10.580.10">
    <property type="entry name" value="CBS-domain"/>
    <property type="match status" value="1"/>
</dbReference>
<evidence type="ECO:0000256" key="7">
    <source>
        <dbReference type="ARBA" id="ARBA00023173"/>
    </source>
</evidence>
<evidence type="ECO:0000313" key="12">
    <source>
        <dbReference type="Proteomes" id="UP000663555"/>
    </source>
</evidence>
<dbReference type="RefSeq" id="WP_206644835.1">
    <property type="nucleotide sequence ID" value="NZ_CP071247.1"/>
</dbReference>
<keyword evidence="12" id="KW-1185">Reference proteome</keyword>
<keyword evidence="8" id="KW-0868">Chloride</keyword>
<evidence type="ECO:0000256" key="1">
    <source>
        <dbReference type="ARBA" id="ARBA00004141"/>
    </source>
</evidence>
<reference evidence="11 12" key="1">
    <citation type="submission" date="2021-03" db="EMBL/GenBank/DDBJ databases">
        <title>Genome sequencing of Marinobacter sp. LPB0319.</title>
        <authorList>
            <person name="Kim J."/>
        </authorList>
    </citation>
    <scope>NUCLEOTIDE SEQUENCE [LARGE SCALE GENOMIC DNA]</scope>
    <source>
        <strain evidence="11 12">LPB0319</strain>
    </source>
</reference>
<feature type="transmembrane region" description="Helical" evidence="10">
    <location>
        <begin position="195"/>
        <end position="214"/>
    </location>
</feature>
<dbReference type="PRINTS" id="PR00762">
    <property type="entry name" value="CLCHANNEL"/>
</dbReference>
<dbReference type="Pfam" id="PF00654">
    <property type="entry name" value="Voltage_CLC"/>
    <property type="match status" value="1"/>
</dbReference>
<feature type="transmembrane region" description="Helical" evidence="10">
    <location>
        <begin position="268"/>
        <end position="291"/>
    </location>
</feature>
<keyword evidence="3 10" id="KW-0812">Transmembrane</keyword>
<dbReference type="PANTHER" id="PTHR43427:SF6">
    <property type="entry name" value="CHLORIDE CHANNEL PROTEIN CLC-E"/>
    <property type="match status" value="1"/>
</dbReference>
<feature type="transmembrane region" description="Helical" evidence="10">
    <location>
        <begin position="338"/>
        <end position="359"/>
    </location>
</feature>
<dbReference type="Proteomes" id="UP000663555">
    <property type="component" value="Chromosome"/>
</dbReference>
<sequence length="576" mass="61903">MNRNDLHQIVYRIAVVTLVAIAVGIASSLAAIAFVEAIHWLNDRLLISPYARVQTDNQPGLVAIATLMVPALGGLLVGLITRFLIRERRGLAPPDAILAAQTDGPTPGFRSGLASTLAALLSLGSGASVGQYGPLVYLGAMFGNLSGYLKLNLRHQRSIAIACGVAAAISTAFNAPIAGLVFAHEVILRHYSLRAFAPVTVAAATGYIIANVIFDRPALFLVEFTRVEHSYEFLLFALEGALCAGLAWLFMVSLKLSSRVSQRYIAPAWARPAVAGLLLGIVALWIPEILGIGQETLRFATIDDAFEVTELALIVVAKLALTAICLGFGFVGGVFSPALLIGILFGALYGTVLPHLIPVPYSGPVVYAICGMVALASSVIGAPLTTILIVFELTRNYDLTIAAMVAVVFSNIISYRAMGRSLFDLELRDRGFDLSLGRDKAILESRPIRDYLSGAYTIARVDETVETVRQRLVHGQRAEAMIVDDDDVLLGIVRLQSIINTPADTAAAEVAVRDFTRFDEQTSVWHSMEILRGFLGEAVPLVSMSGKLLGVVPEEAVIRAYLEIVHELREEENEGA</sequence>
<evidence type="ECO:0000256" key="6">
    <source>
        <dbReference type="ARBA" id="ARBA00023136"/>
    </source>
</evidence>
<dbReference type="SUPFAM" id="SSF81340">
    <property type="entry name" value="Clc chloride channel"/>
    <property type="match status" value="1"/>
</dbReference>
<feature type="transmembrane region" description="Helical" evidence="10">
    <location>
        <begin position="12"/>
        <end position="41"/>
    </location>
</feature>
<dbReference type="PANTHER" id="PTHR43427">
    <property type="entry name" value="CHLORIDE CHANNEL PROTEIN CLC-E"/>
    <property type="match status" value="1"/>
</dbReference>
<feature type="transmembrane region" description="Helical" evidence="10">
    <location>
        <begin position="61"/>
        <end position="85"/>
    </location>
</feature>
<evidence type="ECO:0000256" key="2">
    <source>
        <dbReference type="ARBA" id="ARBA00022448"/>
    </source>
</evidence>
<dbReference type="EMBL" id="CP071247">
    <property type="protein sequence ID" value="QSP95598.1"/>
    <property type="molecule type" value="Genomic_DNA"/>
</dbReference>
<dbReference type="CDD" id="cd00400">
    <property type="entry name" value="Voltage_gated_ClC"/>
    <property type="match status" value="1"/>
</dbReference>
<comment type="subcellular location">
    <subcellularLocation>
        <location evidence="1">Membrane</location>
        <topology evidence="1">Multi-pass membrane protein</topology>
    </subcellularLocation>
</comment>
<proteinExistence type="predicted"/>
<name>A0ABX7MZH8_9GAMM</name>
<evidence type="ECO:0000313" key="11">
    <source>
        <dbReference type="EMBL" id="QSP95598.1"/>
    </source>
</evidence>
<dbReference type="SUPFAM" id="SSF54631">
    <property type="entry name" value="CBS-domain pair"/>
    <property type="match status" value="1"/>
</dbReference>
<feature type="transmembrane region" description="Helical" evidence="10">
    <location>
        <begin position="159"/>
        <end position="183"/>
    </location>
</feature>
<accession>A0ABX7MZH8</accession>
<dbReference type="InterPro" id="IPR046342">
    <property type="entry name" value="CBS_dom_sf"/>
</dbReference>
<evidence type="ECO:0000256" key="9">
    <source>
        <dbReference type="ARBA" id="ARBA00023303"/>
    </source>
</evidence>
<keyword evidence="6 10" id="KW-0472">Membrane</keyword>
<keyword evidence="2" id="KW-0813">Transport</keyword>
<evidence type="ECO:0000256" key="5">
    <source>
        <dbReference type="ARBA" id="ARBA00023065"/>
    </source>
</evidence>
<keyword evidence="9" id="KW-0407">Ion channel</keyword>
<keyword evidence="4 10" id="KW-1133">Transmembrane helix</keyword>
<evidence type="ECO:0000256" key="8">
    <source>
        <dbReference type="ARBA" id="ARBA00023214"/>
    </source>
</evidence>
<keyword evidence="5" id="KW-0406">Ion transport</keyword>
<evidence type="ECO:0000256" key="3">
    <source>
        <dbReference type="ARBA" id="ARBA00022692"/>
    </source>
</evidence>
<feature type="transmembrane region" description="Helical" evidence="10">
    <location>
        <begin position="365"/>
        <end position="390"/>
    </location>
</feature>
<dbReference type="InterPro" id="IPR050368">
    <property type="entry name" value="ClC-type_chloride_channel"/>
</dbReference>
<organism evidence="11 12">
    <name type="scientific">Marinobacter salinisoli</name>
    <dbReference type="NCBI Taxonomy" id="2769486"/>
    <lineage>
        <taxon>Bacteria</taxon>
        <taxon>Pseudomonadati</taxon>
        <taxon>Pseudomonadota</taxon>
        <taxon>Gammaproteobacteria</taxon>
        <taxon>Pseudomonadales</taxon>
        <taxon>Marinobacteraceae</taxon>
        <taxon>Marinobacter</taxon>
    </lineage>
</organism>
<dbReference type="Gene3D" id="1.10.3080.10">
    <property type="entry name" value="Clc chloride channel"/>
    <property type="match status" value="1"/>
</dbReference>
<feature type="transmembrane region" description="Helical" evidence="10">
    <location>
        <begin position="117"/>
        <end position="139"/>
    </location>
</feature>
<dbReference type="InterPro" id="IPR014743">
    <property type="entry name" value="Cl-channel_core"/>
</dbReference>
<feature type="transmembrane region" description="Helical" evidence="10">
    <location>
        <begin position="234"/>
        <end position="256"/>
    </location>
</feature>
<gene>
    <name evidence="11" type="ORF">LPB19_04050</name>
</gene>